<gene>
    <name evidence="2" type="ORF">CVLEPA_LOCUS9490</name>
</gene>
<feature type="chain" id="PRO_5045352475" description="Secreted protein" evidence="1">
    <location>
        <begin position="26"/>
        <end position="97"/>
    </location>
</feature>
<organism evidence="2 3">
    <name type="scientific">Clavelina lepadiformis</name>
    <name type="common">Light-bulb sea squirt</name>
    <name type="synonym">Ascidia lepadiformis</name>
    <dbReference type="NCBI Taxonomy" id="159417"/>
    <lineage>
        <taxon>Eukaryota</taxon>
        <taxon>Metazoa</taxon>
        <taxon>Chordata</taxon>
        <taxon>Tunicata</taxon>
        <taxon>Ascidiacea</taxon>
        <taxon>Aplousobranchia</taxon>
        <taxon>Clavelinidae</taxon>
        <taxon>Clavelina</taxon>
    </lineage>
</organism>
<reference evidence="2 3" key="1">
    <citation type="submission" date="2024-02" db="EMBL/GenBank/DDBJ databases">
        <authorList>
            <person name="Daric V."/>
            <person name="Darras S."/>
        </authorList>
    </citation>
    <scope>NUCLEOTIDE SEQUENCE [LARGE SCALE GENOMIC DNA]</scope>
</reference>
<evidence type="ECO:0008006" key="4">
    <source>
        <dbReference type="Google" id="ProtNLM"/>
    </source>
</evidence>
<keyword evidence="3" id="KW-1185">Reference proteome</keyword>
<evidence type="ECO:0000256" key="1">
    <source>
        <dbReference type="SAM" id="SignalP"/>
    </source>
</evidence>
<dbReference type="Proteomes" id="UP001642483">
    <property type="component" value="Unassembled WGS sequence"/>
</dbReference>
<keyword evidence="1" id="KW-0732">Signal</keyword>
<comment type="caution">
    <text evidence="2">The sequence shown here is derived from an EMBL/GenBank/DDBJ whole genome shotgun (WGS) entry which is preliminary data.</text>
</comment>
<feature type="signal peptide" evidence="1">
    <location>
        <begin position="1"/>
        <end position="25"/>
    </location>
</feature>
<sequence length="97" mass="10952">MVILGKIFLLYLVLVSSTLQRRVKACSCRFGSSDDSRINKAPMIHHTTYDVHFLEISVFQRSEVFILMQLLLRISGSSKHFVINSSQNNVLFCSGSA</sequence>
<proteinExistence type="predicted"/>
<protein>
    <recommendedName>
        <fullName evidence="4">Secreted protein</fullName>
    </recommendedName>
</protein>
<dbReference type="EMBL" id="CAWYQH010000057">
    <property type="protein sequence ID" value="CAK8679238.1"/>
    <property type="molecule type" value="Genomic_DNA"/>
</dbReference>
<evidence type="ECO:0000313" key="3">
    <source>
        <dbReference type="Proteomes" id="UP001642483"/>
    </source>
</evidence>
<evidence type="ECO:0000313" key="2">
    <source>
        <dbReference type="EMBL" id="CAK8679238.1"/>
    </source>
</evidence>
<accession>A0ABP0FHV1</accession>
<name>A0ABP0FHV1_CLALP</name>